<dbReference type="AlphaFoldDB" id="A0A364WXC5"/>
<name>A0A364WXC5_9SPHI</name>
<protein>
    <submittedName>
        <fullName evidence="1">Uncharacterized protein</fullName>
    </submittedName>
</protein>
<evidence type="ECO:0000313" key="3">
    <source>
        <dbReference type="Proteomes" id="UP000250557"/>
    </source>
</evidence>
<dbReference type="EMBL" id="CP043451">
    <property type="protein sequence ID" value="QEM06128.1"/>
    <property type="molecule type" value="Genomic_DNA"/>
</dbReference>
<reference evidence="1 3" key="1">
    <citation type="submission" date="2019-08" db="EMBL/GenBank/DDBJ databases">
        <title>Comparative genome analysis confer to the adaptation heavy metal polluted environment.</title>
        <authorList>
            <person name="Li Y."/>
        </authorList>
    </citation>
    <scope>NUCLEOTIDE SEQUENCE [LARGE SCALE GENOMIC DNA]</scope>
    <source>
        <strain evidence="2">P1</strain>
        <strain evidence="1 3">P2</strain>
    </source>
</reference>
<keyword evidence="4" id="KW-1185">Reference proteome</keyword>
<dbReference type="OrthoDB" id="9811837at2"/>
<dbReference type="KEGG" id="mrub:DEO27_027745"/>
<gene>
    <name evidence="2" type="ORF">DEO27_027745</name>
    <name evidence="1" type="ORF">DIU31_022390</name>
</gene>
<evidence type="ECO:0000313" key="1">
    <source>
        <dbReference type="EMBL" id="QEM06128.1"/>
    </source>
</evidence>
<dbReference type="EMBL" id="CP043450">
    <property type="protein sequence ID" value="QEM13645.1"/>
    <property type="molecule type" value="Genomic_DNA"/>
</dbReference>
<organism evidence="1 3">
    <name type="scientific">Mucilaginibacter rubeus</name>
    <dbReference type="NCBI Taxonomy" id="2027860"/>
    <lineage>
        <taxon>Bacteria</taxon>
        <taxon>Pseudomonadati</taxon>
        <taxon>Bacteroidota</taxon>
        <taxon>Sphingobacteriia</taxon>
        <taxon>Sphingobacteriales</taxon>
        <taxon>Sphingobacteriaceae</taxon>
        <taxon>Mucilaginibacter</taxon>
    </lineage>
</organism>
<dbReference type="Proteomes" id="UP000251402">
    <property type="component" value="Chromosome"/>
</dbReference>
<proteinExistence type="predicted"/>
<dbReference type="RefSeq" id="WP_112571227.1">
    <property type="nucleotide sequence ID" value="NZ_CP043450.1"/>
</dbReference>
<dbReference type="Proteomes" id="UP000250557">
    <property type="component" value="Chromosome"/>
</dbReference>
<evidence type="ECO:0000313" key="2">
    <source>
        <dbReference type="EMBL" id="QEM13645.1"/>
    </source>
</evidence>
<accession>A0A364WXC5</accession>
<evidence type="ECO:0000313" key="4">
    <source>
        <dbReference type="Proteomes" id="UP000251402"/>
    </source>
</evidence>
<sequence length="142" mass="16147">MIKIFNLFKKARAEPPVDIDFLSSSYLRYQDKQIVISPQTDSSGRHAENTAIRVKTNMPANPGYSVFINKSDENITGDTSVMPIPMSIVHTNKYITVLKGFGVHPSGGRYSDYGLTVRWTDQKIEKIIFHLHDRDVNIEFSK</sequence>